<dbReference type="RefSeq" id="WP_109368563.1">
    <property type="nucleotide sequence ID" value="NZ_OOFM01000005.1"/>
</dbReference>
<dbReference type="SUPFAM" id="SSF53756">
    <property type="entry name" value="UDP-Glycosyltransferase/glycogen phosphorylase"/>
    <property type="match status" value="1"/>
</dbReference>
<dbReference type="CDD" id="cd03795">
    <property type="entry name" value="GT4_WfcD-like"/>
    <property type="match status" value="1"/>
</dbReference>
<evidence type="ECO:0000313" key="4">
    <source>
        <dbReference type="Proteomes" id="UP000246073"/>
    </source>
</evidence>
<dbReference type="Pfam" id="PF00534">
    <property type="entry name" value="Glycos_transf_1"/>
    <property type="match status" value="1"/>
</dbReference>
<evidence type="ECO:0000313" key="3">
    <source>
        <dbReference type="EMBL" id="SPL64800.1"/>
    </source>
</evidence>
<keyword evidence="3" id="KW-0808">Transferase</keyword>
<dbReference type="EMBL" id="OOFM01000005">
    <property type="protein sequence ID" value="SPL64800.1"/>
    <property type="molecule type" value="Genomic_DNA"/>
</dbReference>
<name>A0A2P9HLR6_9HYPH</name>
<dbReference type="InterPro" id="IPR050194">
    <property type="entry name" value="Glycosyltransferase_grp1"/>
</dbReference>
<feature type="domain" description="Glycosyl transferase family 1" evidence="1">
    <location>
        <begin position="189"/>
        <end position="346"/>
    </location>
</feature>
<dbReference type="InterPro" id="IPR001296">
    <property type="entry name" value="Glyco_trans_1"/>
</dbReference>
<reference evidence="4" key="1">
    <citation type="submission" date="2017-12" db="EMBL/GenBank/DDBJ databases">
        <authorList>
            <person name="Diaz M."/>
        </authorList>
    </citation>
    <scope>NUCLEOTIDE SEQUENCE [LARGE SCALE GENOMIC DNA]</scope>
    <source>
        <strain evidence="4">FI11154</strain>
    </source>
</reference>
<dbReference type="GO" id="GO:0016757">
    <property type="term" value="F:glycosyltransferase activity"/>
    <property type="evidence" value="ECO:0007669"/>
    <property type="project" value="UniProtKB-KW"/>
</dbReference>
<dbReference type="Pfam" id="PF13439">
    <property type="entry name" value="Glyco_transf_4"/>
    <property type="match status" value="1"/>
</dbReference>
<proteinExistence type="predicted"/>
<protein>
    <submittedName>
        <fullName evidence="3">Mannosyltransferase WbkE</fullName>
    </submittedName>
</protein>
<sequence>MRVLHFFKTYWPDTFGGIERTIHAIAKGATEHGIASDVLSLSAQPEKNTRNFDGHMAYKAKLDFEFASTGLSRDVFSRFRELSSKADIIHYHFPWPMSDIVQVGLRPDKPTIVTYHSDIVKQKLLLQFYRPLMNRFLGSVDRIVATSPNYVATSDVLQRFTDKTTVIPLGLAEGNYPQAEEARKARWRERFPRPFFLFVGVLRYYKGLRTLLTAARTSNVDIVIVGDGPMKSQLMDYAKKHGLSHVHFAGALPDSDKTALLELTAGLVFPSHLRSEAFGLSLVEASMFGKPMISCEIGTGTSYVNLHGQTGIVIPPQDPGALSKAMQVIANDQALAETFGANARKRYLEYFTADKMTLEYVKNYTSLTR</sequence>
<dbReference type="AlphaFoldDB" id="A0A2P9HLR6"/>
<organism evidence="3 4">
    <name type="scientific">Ochrobactrum soli</name>
    <dbReference type="NCBI Taxonomy" id="2448455"/>
    <lineage>
        <taxon>Bacteria</taxon>
        <taxon>Pseudomonadati</taxon>
        <taxon>Pseudomonadota</taxon>
        <taxon>Alphaproteobacteria</taxon>
        <taxon>Hyphomicrobiales</taxon>
        <taxon>Brucellaceae</taxon>
        <taxon>Brucella/Ochrobactrum group</taxon>
        <taxon>Ochrobactrum</taxon>
    </lineage>
</organism>
<dbReference type="PANTHER" id="PTHR45947:SF13">
    <property type="entry name" value="TRANSFERASE"/>
    <property type="match status" value="1"/>
</dbReference>
<evidence type="ECO:0000259" key="1">
    <source>
        <dbReference type="Pfam" id="PF00534"/>
    </source>
</evidence>
<feature type="domain" description="Glycosyltransferase subfamily 4-like N-terminal" evidence="2">
    <location>
        <begin position="15"/>
        <end position="170"/>
    </location>
</feature>
<dbReference type="PANTHER" id="PTHR45947">
    <property type="entry name" value="SULFOQUINOVOSYL TRANSFERASE SQD2"/>
    <property type="match status" value="1"/>
</dbReference>
<keyword evidence="3" id="KW-0328">Glycosyltransferase</keyword>
<accession>A0A2P9HLR6</accession>
<evidence type="ECO:0000259" key="2">
    <source>
        <dbReference type="Pfam" id="PF13439"/>
    </source>
</evidence>
<dbReference type="InterPro" id="IPR028098">
    <property type="entry name" value="Glyco_trans_4-like_N"/>
</dbReference>
<dbReference type="Gene3D" id="3.40.50.2000">
    <property type="entry name" value="Glycogen Phosphorylase B"/>
    <property type="match status" value="2"/>
</dbReference>
<dbReference type="Proteomes" id="UP000246073">
    <property type="component" value="Unassembled WGS sequence"/>
</dbReference>
<gene>
    <name evidence="3" type="ORF">OHAE_667</name>
</gene>